<dbReference type="InterPro" id="IPR015943">
    <property type="entry name" value="WD40/YVTN_repeat-like_dom_sf"/>
</dbReference>
<evidence type="ECO:0008006" key="3">
    <source>
        <dbReference type="Google" id="ProtNLM"/>
    </source>
</evidence>
<dbReference type="AlphaFoldDB" id="A0A2W4YX40"/>
<dbReference type="SUPFAM" id="SSF82171">
    <property type="entry name" value="DPP6 N-terminal domain-like"/>
    <property type="match status" value="1"/>
</dbReference>
<dbReference type="EMBL" id="QBMP01000170">
    <property type="protein sequence ID" value="PZO51421.1"/>
    <property type="molecule type" value="Genomic_DNA"/>
</dbReference>
<dbReference type="Gene3D" id="2.130.10.10">
    <property type="entry name" value="YVTN repeat-like/Quinoprotein amine dehydrogenase"/>
    <property type="match status" value="2"/>
</dbReference>
<protein>
    <recommendedName>
        <fullName evidence="3">Serine/threonine protein kinase</fullName>
    </recommendedName>
</protein>
<gene>
    <name evidence="1" type="ORF">DCF15_14905</name>
</gene>
<dbReference type="Proteomes" id="UP000249794">
    <property type="component" value="Unassembled WGS sequence"/>
</dbReference>
<sequence>FVYQALVKAGRVNPIAVKPERRWQITPMTTIAAEVDRMSLSENGQRLAAITDFGQNIKIWNTQTGSLLKTVIPEELDTVFNAIAISKDGTKIAAIKRILPTGALQLTVQTVEDGRVLLTKSLNLPPESSLLIVPGRLDVVFSPDGKQVMTQDRLETPSGSYGTTSYNRLLFQDIATGEVTQGIVAWPTDRGNIEPTSISPDGSLVAILSGPASDSSYTATVTIFQRNNNAGFDGLITLPIDLPSSTNMTFTNSNLLNLTTFKSNQTVLDTWNPQTGEKVQSTTLPNEECLQQGDILPSPDGTSYFSSYPNLGACLGNIQTGEFQRDLDGLSVGFEAGVFSGDGDSIAVAGDREIRIFTKAAP</sequence>
<reference evidence="1 2" key="2">
    <citation type="submission" date="2018-06" db="EMBL/GenBank/DDBJ databases">
        <title>Metagenomic assembly of (sub)arctic Cyanobacteria and their associated microbiome from non-axenic cultures.</title>
        <authorList>
            <person name="Baurain D."/>
        </authorList>
    </citation>
    <scope>NUCLEOTIDE SEQUENCE [LARGE SCALE GENOMIC DNA]</scope>
    <source>
        <strain evidence="1">ULC027bin1</strain>
    </source>
</reference>
<evidence type="ECO:0000313" key="2">
    <source>
        <dbReference type="Proteomes" id="UP000249794"/>
    </source>
</evidence>
<organism evidence="1 2">
    <name type="scientific">Phormidesmis priestleyi</name>
    <dbReference type="NCBI Taxonomy" id="268141"/>
    <lineage>
        <taxon>Bacteria</taxon>
        <taxon>Bacillati</taxon>
        <taxon>Cyanobacteriota</taxon>
        <taxon>Cyanophyceae</taxon>
        <taxon>Leptolyngbyales</taxon>
        <taxon>Leptolyngbyaceae</taxon>
        <taxon>Phormidesmis</taxon>
    </lineage>
</organism>
<evidence type="ECO:0000313" key="1">
    <source>
        <dbReference type="EMBL" id="PZO51421.1"/>
    </source>
</evidence>
<comment type="caution">
    <text evidence="1">The sequence shown here is derived from an EMBL/GenBank/DDBJ whole genome shotgun (WGS) entry which is preliminary data.</text>
</comment>
<proteinExistence type="predicted"/>
<reference evidence="2" key="1">
    <citation type="submission" date="2018-04" db="EMBL/GenBank/DDBJ databases">
        <authorList>
            <person name="Cornet L."/>
        </authorList>
    </citation>
    <scope>NUCLEOTIDE SEQUENCE [LARGE SCALE GENOMIC DNA]</scope>
</reference>
<name>A0A2W4YX40_9CYAN</name>
<accession>A0A2W4YX40</accession>
<feature type="non-terminal residue" evidence="1">
    <location>
        <position position="1"/>
    </location>
</feature>